<dbReference type="CDD" id="cd00165">
    <property type="entry name" value="S4"/>
    <property type="match status" value="1"/>
</dbReference>
<dbReference type="RefSeq" id="WP_179387693.1">
    <property type="nucleotide sequence ID" value="NZ_JACBYQ010000001.1"/>
</dbReference>
<dbReference type="InterPro" id="IPR002877">
    <property type="entry name" value="RNA_MeTrfase_FtsJ_dom"/>
</dbReference>
<accession>A0A7Y9LQP9</accession>
<evidence type="ECO:0000313" key="7">
    <source>
        <dbReference type="Proteomes" id="UP000521748"/>
    </source>
</evidence>
<gene>
    <name evidence="6" type="ORF">FHU41_000058</name>
</gene>
<keyword evidence="6" id="KW-0808">Transferase</keyword>
<organism evidence="6 7">
    <name type="scientific">Psychromicrobium silvestre</name>
    <dbReference type="NCBI Taxonomy" id="1645614"/>
    <lineage>
        <taxon>Bacteria</taxon>
        <taxon>Bacillati</taxon>
        <taxon>Actinomycetota</taxon>
        <taxon>Actinomycetes</taxon>
        <taxon>Micrococcales</taxon>
        <taxon>Micrococcaceae</taxon>
        <taxon>Psychromicrobium</taxon>
    </lineage>
</organism>
<name>A0A7Y9LQP9_9MICC</name>
<proteinExistence type="inferred from homology"/>
<dbReference type="GO" id="GO:0008168">
    <property type="term" value="F:methyltransferase activity"/>
    <property type="evidence" value="ECO:0007669"/>
    <property type="project" value="UniProtKB-KW"/>
</dbReference>
<dbReference type="AlphaFoldDB" id="A0A7Y9LQP9"/>
<keyword evidence="7" id="KW-1185">Reference proteome</keyword>
<dbReference type="GO" id="GO:0032259">
    <property type="term" value="P:methylation"/>
    <property type="evidence" value="ECO:0007669"/>
    <property type="project" value="UniProtKB-KW"/>
</dbReference>
<dbReference type="Pfam" id="PF01479">
    <property type="entry name" value="S4"/>
    <property type="match status" value="1"/>
</dbReference>
<reference evidence="6 7" key="1">
    <citation type="submission" date="2020-07" db="EMBL/GenBank/DDBJ databases">
        <title>Sequencing the genomes of 1000 actinobacteria strains.</title>
        <authorList>
            <person name="Klenk H.-P."/>
        </authorList>
    </citation>
    <scope>NUCLEOTIDE SEQUENCE [LARGE SCALE GENOMIC DNA]</scope>
    <source>
        <strain evidence="6 7">DSM 102047</strain>
    </source>
</reference>
<evidence type="ECO:0000313" key="6">
    <source>
        <dbReference type="EMBL" id="NYE93837.1"/>
    </source>
</evidence>
<dbReference type="SMART" id="SM00363">
    <property type="entry name" value="S4"/>
    <property type="match status" value="1"/>
</dbReference>
<evidence type="ECO:0000256" key="1">
    <source>
        <dbReference type="ARBA" id="ARBA00022884"/>
    </source>
</evidence>
<dbReference type="GO" id="GO:0003723">
    <property type="term" value="F:RNA binding"/>
    <property type="evidence" value="ECO:0007669"/>
    <property type="project" value="UniProtKB-KW"/>
</dbReference>
<feature type="region of interest" description="Disordered" evidence="4">
    <location>
        <begin position="262"/>
        <end position="285"/>
    </location>
</feature>
<dbReference type="Pfam" id="PF01728">
    <property type="entry name" value="FtsJ"/>
    <property type="match status" value="1"/>
</dbReference>
<comment type="caution">
    <text evidence="6">The sequence shown here is derived from an EMBL/GenBank/DDBJ whole genome shotgun (WGS) entry which is preliminary data.</text>
</comment>
<dbReference type="EC" id="2.1.1.227" evidence="6"/>
<keyword evidence="1 3" id="KW-0694">RNA-binding</keyword>
<evidence type="ECO:0000256" key="2">
    <source>
        <dbReference type="ARBA" id="ARBA00029460"/>
    </source>
</evidence>
<feature type="domain" description="RNA-binding S4" evidence="5">
    <location>
        <begin position="2"/>
        <end position="68"/>
    </location>
</feature>
<dbReference type="InterPro" id="IPR047048">
    <property type="entry name" value="TlyA"/>
</dbReference>
<comment type="similarity">
    <text evidence="2">Belongs to the TlyA family.</text>
</comment>
<dbReference type="InterPro" id="IPR004538">
    <property type="entry name" value="Hemolysin_A/TlyA"/>
</dbReference>
<dbReference type="CDD" id="cd02440">
    <property type="entry name" value="AdoMet_MTases"/>
    <property type="match status" value="1"/>
</dbReference>
<dbReference type="PANTHER" id="PTHR32319:SF0">
    <property type="entry name" value="BACTERIAL HEMOLYSIN-LIKE PROTEIN"/>
    <property type="match status" value="1"/>
</dbReference>
<dbReference type="Gene3D" id="3.40.50.150">
    <property type="entry name" value="Vaccinia Virus protein VP39"/>
    <property type="match status" value="1"/>
</dbReference>
<dbReference type="SUPFAM" id="SSF55174">
    <property type="entry name" value="Alpha-L RNA-binding motif"/>
    <property type="match status" value="1"/>
</dbReference>
<dbReference type="PROSITE" id="PS50889">
    <property type="entry name" value="S4"/>
    <property type="match status" value="1"/>
</dbReference>
<evidence type="ECO:0000259" key="5">
    <source>
        <dbReference type="SMART" id="SM00363"/>
    </source>
</evidence>
<protein>
    <submittedName>
        <fullName evidence="6">23S rRNA (Cytidine1920-2'-O)/16S rRNA (Cytidine1409-2'-O)-methyltransferase</fullName>
        <ecNumber evidence="6">2.1.1.226</ecNumber>
        <ecNumber evidence="6">2.1.1.227</ecNumber>
    </submittedName>
</protein>
<dbReference type="InterPro" id="IPR002942">
    <property type="entry name" value="S4_RNA-bd"/>
</dbReference>
<dbReference type="PIRSF" id="PIRSF005578">
    <property type="entry name" value="TlyA"/>
    <property type="match status" value="1"/>
</dbReference>
<dbReference type="InterPro" id="IPR029063">
    <property type="entry name" value="SAM-dependent_MTases_sf"/>
</dbReference>
<evidence type="ECO:0000256" key="4">
    <source>
        <dbReference type="SAM" id="MobiDB-lite"/>
    </source>
</evidence>
<evidence type="ECO:0000256" key="3">
    <source>
        <dbReference type="PROSITE-ProRule" id="PRU00182"/>
    </source>
</evidence>
<dbReference type="InterPro" id="IPR036986">
    <property type="entry name" value="S4_RNA-bd_sf"/>
</dbReference>
<dbReference type="NCBIfam" id="TIGR00478">
    <property type="entry name" value="tly"/>
    <property type="match status" value="1"/>
</dbReference>
<dbReference type="EMBL" id="JACBYQ010000001">
    <property type="protein sequence ID" value="NYE93837.1"/>
    <property type="molecule type" value="Genomic_DNA"/>
</dbReference>
<dbReference type="Proteomes" id="UP000521748">
    <property type="component" value="Unassembled WGS sequence"/>
</dbReference>
<dbReference type="PANTHER" id="PTHR32319">
    <property type="entry name" value="BACTERIAL HEMOLYSIN-LIKE PROTEIN"/>
    <property type="match status" value="1"/>
</dbReference>
<sequence>MPRLDQELLALGLARSRTQAAKLIAEGAVLIGGQPALKPSQLVSGDEQITVRTSESNRYVSRAAYKLLGALGSFPAISVLGERCLDAGASTGGFSQVLLEAGAREVVAVDVGHGQLVPELREDPRVQVHEGLNVRQLSAEQIGGQAGLTVADLSFISLTLVIEPLAQATAPGGQLLLMVKPQFEVGRERLSKTGVVGSEQERRRAVQTVAEAARSAGLQLRGLASSSLPGQDGNVEYFLWLTKGESEGQSKLGVQEFLEEHWPAGEPGEQAKKQIGKQASRKVVG</sequence>
<dbReference type="Gene3D" id="3.10.290.10">
    <property type="entry name" value="RNA-binding S4 domain"/>
    <property type="match status" value="1"/>
</dbReference>
<dbReference type="EC" id="2.1.1.226" evidence="6"/>
<keyword evidence="6" id="KW-0489">Methyltransferase</keyword>
<dbReference type="SUPFAM" id="SSF53335">
    <property type="entry name" value="S-adenosyl-L-methionine-dependent methyltransferases"/>
    <property type="match status" value="1"/>
</dbReference>